<dbReference type="RefSeq" id="WP_209512723.1">
    <property type="nucleotide sequence ID" value="NZ_JAGGKS010000009.1"/>
</dbReference>
<name>A0ABS4GH32_9FIRM</name>
<dbReference type="InterPro" id="IPR024300">
    <property type="entry name" value="SipL_SPOCS_dom"/>
</dbReference>
<dbReference type="SMART" id="SM00257">
    <property type="entry name" value="LysM"/>
    <property type="match status" value="1"/>
</dbReference>
<dbReference type="InterPro" id="IPR036779">
    <property type="entry name" value="LysM_dom_sf"/>
</dbReference>
<comment type="caution">
    <text evidence="2">The sequence shown here is derived from an EMBL/GenBank/DDBJ whole genome shotgun (WGS) entry which is preliminary data.</text>
</comment>
<dbReference type="Pfam" id="PF01476">
    <property type="entry name" value="LysM"/>
    <property type="match status" value="1"/>
</dbReference>
<sequence>MFKLLSDTFIINEIIDSNTSEALLENEISISENMPDIEKIISTEGKIKINSVTVHNNSVTVNGDLIHNIIYRSNDEDVSVASMSGKINFTEEIPMDGATEDMDAQVNSFIDYIDSELLSEKNFLIKAVANIDVDLIHKRPVDFISSLESDGSFQAKTKNIIYTDIVSHSSEDITVNDSVELNQSTDKIKSILKSDCDAYITNVDIMNDRMLVEGICKVGFLYTEDNNLSTTGYVSEEFPFTHYIELKNSNSDMLRDINVTFNDLSYTIDENYDDEDKIVSFTANFTIDAKLYDTVEKNIILDGYSTDSEIEIDSSKINLVSTRSIKDVITKYENNFDVMTGAIKDIYTIDISPKVSEKRVFDDKYVVDGFLDVNLLYLNGDVNKIDRAYVSMPYTTTVDLSDEEKDCDIVSDVKISKCSAYRKGNNSVVVNCDIKIDMKMKKSDEISIISNINEIGPIDYGKMPSLIFRVVQQGETIWDIAKNYSVSINYLKELNELSEDEALIPGDKIIIARKV</sequence>
<dbReference type="InterPro" id="IPR018392">
    <property type="entry name" value="LysM"/>
</dbReference>
<organism evidence="2 3">
    <name type="scientific">Sedimentibacter acidaminivorans</name>
    <dbReference type="NCBI Taxonomy" id="913099"/>
    <lineage>
        <taxon>Bacteria</taxon>
        <taxon>Bacillati</taxon>
        <taxon>Bacillota</taxon>
        <taxon>Tissierellia</taxon>
        <taxon>Sedimentibacter</taxon>
    </lineage>
</organism>
<evidence type="ECO:0000313" key="3">
    <source>
        <dbReference type="Proteomes" id="UP001519342"/>
    </source>
</evidence>
<evidence type="ECO:0000259" key="1">
    <source>
        <dbReference type="PROSITE" id="PS51782"/>
    </source>
</evidence>
<dbReference type="SUPFAM" id="SSF54106">
    <property type="entry name" value="LysM domain"/>
    <property type="match status" value="1"/>
</dbReference>
<reference evidence="2 3" key="1">
    <citation type="submission" date="2021-03" db="EMBL/GenBank/DDBJ databases">
        <title>Genomic Encyclopedia of Type Strains, Phase IV (KMG-IV): sequencing the most valuable type-strain genomes for metagenomic binning, comparative biology and taxonomic classification.</title>
        <authorList>
            <person name="Goeker M."/>
        </authorList>
    </citation>
    <scope>NUCLEOTIDE SEQUENCE [LARGE SCALE GENOMIC DNA]</scope>
    <source>
        <strain evidence="2 3">DSM 24004</strain>
    </source>
</reference>
<dbReference type="Gene3D" id="3.10.350.10">
    <property type="entry name" value="LysM domain"/>
    <property type="match status" value="1"/>
</dbReference>
<dbReference type="CDD" id="cd00118">
    <property type="entry name" value="LysM"/>
    <property type="match status" value="1"/>
</dbReference>
<evidence type="ECO:0000313" key="2">
    <source>
        <dbReference type="EMBL" id="MBP1927008.1"/>
    </source>
</evidence>
<gene>
    <name evidence="2" type="ORF">J2Z76_002880</name>
</gene>
<feature type="domain" description="LysM" evidence="1">
    <location>
        <begin position="467"/>
        <end position="511"/>
    </location>
</feature>
<keyword evidence="3" id="KW-1185">Reference proteome</keyword>
<accession>A0ABS4GH32</accession>
<proteinExistence type="predicted"/>
<dbReference type="EMBL" id="JAGGKS010000009">
    <property type="protein sequence ID" value="MBP1927008.1"/>
    <property type="molecule type" value="Genomic_DNA"/>
</dbReference>
<protein>
    <recommendedName>
        <fullName evidence="1">LysM domain-containing protein</fullName>
    </recommendedName>
</protein>
<dbReference type="Proteomes" id="UP001519342">
    <property type="component" value="Unassembled WGS sequence"/>
</dbReference>
<dbReference type="Pfam" id="PF12673">
    <property type="entry name" value="SipL"/>
    <property type="match status" value="3"/>
</dbReference>
<dbReference type="PROSITE" id="PS51782">
    <property type="entry name" value="LYSM"/>
    <property type="match status" value="1"/>
</dbReference>